<evidence type="ECO:0000256" key="4">
    <source>
        <dbReference type="ARBA" id="ARBA00022759"/>
    </source>
</evidence>
<dbReference type="EMBL" id="JABJNZ010000059">
    <property type="protein sequence ID" value="MBT4870818.1"/>
    <property type="molecule type" value="Genomic_DNA"/>
</dbReference>
<dbReference type="NCBIfam" id="NF040854">
    <property type="entry name" value="Hol_resolv_Hjc"/>
    <property type="match status" value="1"/>
</dbReference>
<keyword evidence="3" id="KW-0479">Metal-binding</keyword>
<evidence type="ECO:0000313" key="13">
    <source>
        <dbReference type="Proteomes" id="UP000722459"/>
    </source>
</evidence>
<gene>
    <name evidence="12" type="ORF">HON47_04545</name>
</gene>
<comment type="cofactor">
    <cofactor evidence="1">
        <name>Mg(2+)</name>
        <dbReference type="ChEBI" id="CHEBI:18420"/>
    </cofactor>
</comment>
<protein>
    <submittedName>
        <fullName evidence="12">Holliday junction resolvase</fullName>
    </submittedName>
</protein>
<dbReference type="Pfam" id="PF01870">
    <property type="entry name" value="Hjc"/>
    <property type="match status" value="1"/>
</dbReference>
<dbReference type="SUPFAM" id="SSF52980">
    <property type="entry name" value="Restriction endonuclease-like"/>
    <property type="match status" value="1"/>
</dbReference>
<proteinExistence type="predicted"/>
<evidence type="ECO:0000256" key="2">
    <source>
        <dbReference type="ARBA" id="ARBA00022722"/>
    </source>
</evidence>
<keyword evidence="8" id="KW-0238">DNA-binding</keyword>
<evidence type="ECO:0000256" key="11">
    <source>
        <dbReference type="ARBA" id="ARBA00029354"/>
    </source>
</evidence>
<evidence type="ECO:0000256" key="1">
    <source>
        <dbReference type="ARBA" id="ARBA00001946"/>
    </source>
</evidence>
<comment type="caution">
    <text evidence="12">The sequence shown here is derived from an EMBL/GenBank/DDBJ whole genome shotgun (WGS) entry which is preliminary data.</text>
</comment>
<evidence type="ECO:0000256" key="3">
    <source>
        <dbReference type="ARBA" id="ARBA00022723"/>
    </source>
</evidence>
<dbReference type="InterPro" id="IPR002732">
    <property type="entry name" value="Hjc"/>
</dbReference>
<evidence type="ECO:0000256" key="8">
    <source>
        <dbReference type="ARBA" id="ARBA00023125"/>
    </source>
</evidence>
<dbReference type="GO" id="GO:0006310">
    <property type="term" value="P:DNA recombination"/>
    <property type="evidence" value="ECO:0007669"/>
    <property type="project" value="UniProtKB-KW"/>
</dbReference>
<dbReference type="AlphaFoldDB" id="A0A8T5GGH2"/>
<sequence>MTRYNKGANAERELIKELHKAGFAVTRVAGSGVNPLPCPDVIALKDGRIIAFECKAWKGKYLAISHESMDEESEWAEIAGGEFYVGWKVPREGWLFIKKSHFHKTEKNYMLSLHDAKKHSTRLNVILGIQSQLTIKHA</sequence>
<evidence type="ECO:0000313" key="12">
    <source>
        <dbReference type="EMBL" id="MBT4870818.1"/>
    </source>
</evidence>
<keyword evidence="2" id="KW-0540">Nuclease</keyword>
<dbReference type="Proteomes" id="UP000722459">
    <property type="component" value="Unassembled WGS sequence"/>
</dbReference>
<evidence type="ECO:0000256" key="7">
    <source>
        <dbReference type="ARBA" id="ARBA00022842"/>
    </source>
</evidence>
<name>A0A8T5GGH2_9ARCH</name>
<keyword evidence="5" id="KW-0227">DNA damage</keyword>
<evidence type="ECO:0000256" key="5">
    <source>
        <dbReference type="ARBA" id="ARBA00022763"/>
    </source>
</evidence>
<reference evidence="12" key="1">
    <citation type="journal article" date="2021" name="ISME J.">
        <title>Mercury methylation by metabolically versatile and cosmopolitan marine bacteria.</title>
        <authorList>
            <person name="Lin H."/>
            <person name="Ascher D.B."/>
            <person name="Myung Y."/>
            <person name="Lamborg C.H."/>
            <person name="Hallam S.J."/>
            <person name="Gionfriddo C.M."/>
            <person name="Holt K.E."/>
            <person name="Moreau J.W."/>
        </authorList>
    </citation>
    <scope>NUCLEOTIDE SEQUENCE</scope>
    <source>
        <strain evidence="12">SI075_bin30</strain>
    </source>
</reference>
<dbReference type="GO" id="GO:0003677">
    <property type="term" value="F:DNA binding"/>
    <property type="evidence" value="ECO:0007669"/>
    <property type="project" value="UniProtKB-KW"/>
</dbReference>
<dbReference type="InterPro" id="IPR011856">
    <property type="entry name" value="tRNA_endonuc-like_dom_sf"/>
</dbReference>
<keyword evidence="9" id="KW-0233">DNA recombination</keyword>
<evidence type="ECO:0000256" key="9">
    <source>
        <dbReference type="ARBA" id="ARBA00023172"/>
    </source>
</evidence>
<keyword evidence="10" id="KW-0234">DNA repair</keyword>
<dbReference type="PIRSF" id="PIRSF004985">
    <property type="entry name" value="Hlld_jn_rslvs_ar"/>
    <property type="match status" value="1"/>
</dbReference>
<accession>A0A8T5GGH2</accession>
<dbReference type="PANTHER" id="PTHR39651">
    <property type="entry name" value="HOLLIDAY JUNCTION RESOLVASE HJC"/>
    <property type="match status" value="1"/>
</dbReference>
<dbReference type="GO" id="GO:0006281">
    <property type="term" value="P:DNA repair"/>
    <property type="evidence" value="ECO:0007669"/>
    <property type="project" value="UniProtKB-KW"/>
</dbReference>
<evidence type="ECO:0000256" key="6">
    <source>
        <dbReference type="ARBA" id="ARBA00022801"/>
    </source>
</evidence>
<dbReference type="PANTHER" id="PTHR39651:SF1">
    <property type="entry name" value="HOLLIDAY JUNCTION RESOLVASE HJC"/>
    <property type="match status" value="1"/>
</dbReference>
<keyword evidence="6" id="KW-0378">Hydrolase</keyword>
<evidence type="ECO:0000256" key="10">
    <source>
        <dbReference type="ARBA" id="ARBA00023204"/>
    </source>
</evidence>
<keyword evidence="7" id="KW-0460">Magnesium</keyword>
<dbReference type="InterPro" id="IPR014428">
    <property type="entry name" value="Hjc_arc"/>
</dbReference>
<dbReference type="Gene3D" id="3.40.1350.10">
    <property type="match status" value="1"/>
</dbReference>
<dbReference type="InterPro" id="IPR011335">
    <property type="entry name" value="Restrct_endonuc-II-like"/>
</dbReference>
<comment type="catalytic activity">
    <reaction evidence="11">
        <text>Endonucleolytic cleavage at a junction such as a reciprocal single-stranded crossover between two homologous DNA duplexes (Holliday junction).</text>
        <dbReference type="EC" id="3.1.21.10"/>
    </reaction>
</comment>
<dbReference type="GO" id="GO:0046872">
    <property type="term" value="F:metal ion binding"/>
    <property type="evidence" value="ECO:0007669"/>
    <property type="project" value="UniProtKB-KW"/>
</dbReference>
<organism evidence="12 13">
    <name type="scientific">Candidatus Iainarchaeum sp</name>
    <dbReference type="NCBI Taxonomy" id="3101447"/>
    <lineage>
        <taxon>Archaea</taxon>
        <taxon>Candidatus Iainarchaeota</taxon>
        <taxon>Candidatus Iainarchaeia</taxon>
        <taxon>Candidatus Iainarchaeales</taxon>
        <taxon>Candidatus Iainarchaeaceae</taxon>
        <taxon>Candidatus Iainarchaeum</taxon>
    </lineage>
</organism>
<dbReference type="GO" id="GO:0008821">
    <property type="term" value="F:crossover junction DNA endonuclease activity"/>
    <property type="evidence" value="ECO:0007669"/>
    <property type="project" value="UniProtKB-EC"/>
</dbReference>
<keyword evidence="4" id="KW-0255">Endonuclease</keyword>